<dbReference type="Proteomes" id="UP001371218">
    <property type="component" value="Unassembled WGS sequence"/>
</dbReference>
<accession>A0ABU9BRI2</accession>
<evidence type="ECO:0000313" key="3">
    <source>
        <dbReference type="Proteomes" id="UP001371218"/>
    </source>
</evidence>
<dbReference type="RefSeq" id="WP_341426999.1">
    <property type="nucleotide sequence ID" value="NZ_JBBUTG010000011.1"/>
</dbReference>
<reference evidence="2 3" key="1">
    <citation type="submission" date="2024-04" db="EMBL/GenBank/DDBJ databases">
        <title>Novel species of the genus Ideonella isolated from streams.</title>
        <authorList>
            <person name="Lu H."/>
        </authorList>
    </citation>
    <scope>NUCLEOTIDE SEQUENCE [LARGE SCALE GENOMIC DNA]</scope>
    <source>
        <strain evidence="2 3">DXS29W</strain>
    </source>
</reference>
<gene>
    <name evidence="2" type="ORF">AACH06_17280</name>
</gene>
<comment type="caution">
    <text evidence="2">The sequence shown here is derived from an EMBL/GenBank/DDBJ whole genome shotgun (WGS) entry which is preliminary data.</text>
</comment>
<feature type="transmembrane region" description="Helical" evidence="1">
    <location>
        <begin position="336"/>
        <end position="359"/>
    </location>
</feature>
<keyword evidence="1" id="KW-0812">Transmembrane</keyword>
<evidence type="ECO:0000313" key="2">
    <source>
        <dbReference type="EMBL" id="MEK8032576.1"/>
    </source>
</evidence>
<sequence length="360" mass="40036">MSPKSVALSWHFCGDSARPTPVAAGAAIIHAAVDKTLPVLNPASASGLPATLGPGAELAPAVEPIEPIEPIETPERCRNCGTVWPQPRPNYCGHCGQETNLKPPTLLEFAQQFGGSYISMEGALWRTLLLLLFRPGRLTREYLSGRKRRYVLPLRLYLTISVVALLALQWSGAMQPESGRDFVRFDGSDEINNTRLEITEAIKAGMEDGHFVCNGLPASWCKQLEDRFTLDAKAMERELKQVPKRFVSHWGSAMFALLPLYAFFLKIIYFNRRMRWSEHLVFALHLHAFIFAMVLVKISGVPWLGNVALVAIPIYSVIALQVVYGGRWWASTLRVLTLGFSYFVALTTAMAFVAIWAFVA</sequence>
<protein>
    <submittedName>
        <fullName evidence="2">DUF3667 domain-containing protein</fullName>
    </submittedName>
</protein>
<feature type="transmembrane region" description="Helical" evidence="1">
    <location>
        <begin position="247"/>
        <end position="268"/>
    </location>
</feature>
<name>A0ABU9BRI2_9BURK</name>
<proteinExistence type="predicted"/>
<keyword evidence="1" id="KW-1133">Transmembrane helix</keyword>
<organism evidence="2 3">
    <name type="scientific">Ideonella lacteola</name>
    <dbReference type="NCBI Taxonomy" id="2984193"/>
    <lineage>
        <taxon>Bacteria</taxon>
        <taxon>Pseudomonadati</taxon>
        <taxon>Pseudomonadota</taxon>
        <taxon>Betaproteobacteria</taxon>
        <taxon>Burkholderiales</taxon>
        <taxon>Sphaerotilaceae</taxon>
        <taxon>Ideonella</taxon>
    </lineage>
</organism>
<feature type="transmembrane region" description="Helical" evidence="1">
    <location>
        <begin position="304"/>
        <end position="324"/>
    </location>
</feature>
<feature type="transmembrane region" description="Helical" evidence="1">
    <location>
        <begin position="280"/>
        <end position="298"/>
    </location>
</feature>
<feature type="transmembrane region" description="Helical" evidence="1">
    <location>
        <begin position="154"/>
        <end position="172"/>
    </location>
</feature>
<dbReference type="InterPro" id="IPR022134">
    <property type="entry name" value="DUF3667"/>
</dbReference>
<dbReference type="EMBL" id="JBBUTG010000011">
    <property type="protein sequence ID" value="MEK8032576.1"/>
    <property type="molecule type" value="Genomic_DNA"/>
</dbReference>
<evidence type="ECO:0000256" key="1">
    <source>
        <dbReference type="SAM" id="Phobius"/>
    </source>
</evidence>
<dbReference type="Pfam" id="PF12412">
    <property type="entry name" value="DUF3667"/>
    <property type="match status" value="1"/>
</dbReference>
<keyword evidence="3" id="KW-1185">Reference proteome</keyword>
<keyword evidence="1" id="KW-0472">Membrane</keyword>